<evidence type="ECO:0000313" key="3">
    <source>
        <dbReference type="Proteomes" id="UP000054383"/>
    </source>
</evidence>
<dbReference type="Proteomes" id="UP000054383">
    <property type="component" value="Unassembled WGS sequence"/>
</dbReference>
<evidence type="ECO:0000313" key="2">
    <source>
        <dbReference type="EMBL" id="CRG91145.1"/>
    </source>
</evidence>
<dbReference type="AlphaFoldDB" id="A0A0U1M6C5"/>
<feature type="compositionally biased region" description="Low complexity" evidence="1">
    <location>
        <begin position="52"/>
        <end position="90"/>
    </location>
</feature>
<feature type="region of interest" description="Disordered" evidence="1">
    <location>
        <begin position="17"/>
        <end position="132"/>
    </location>
</feature>
<organism evidence="2 3">
    <name type="scientific">Talaromyces islandicus</name>
    <name type="common">Penicillium islandicum</name>
    <dbReference type="NCBI Taxonomy" id="28573"/>
    <lineage>
        <taxon>Eukaryota</taxon>
        <taxon>Fungi</taxon>
        <taxon>Dikarya</taxon>
        <taxon>Ascomycota</taxon>
        <taxon>Pezizomycotina</taxon>
        <taxon>Eurotiomycetes</taxon>
        <taxon>Eurotiomycetidae</taxon>
        <taxon>Eurotiales</taxon>
        <taxon>Trichocomaceae</taxon>
        <taxon>Talaromyces</taxon>
        <taxon>Talaromyces sect. Islandici</taxon>
    </lineage>
</organism>
<feature type="compositionally biased region" description="Polar residues" evidence="1">
    <location>
        <begin position="91"/>
        <end position="102"/>
    </location>
</feature>
<dbReference type="EMBL" id="CVMT01000009">
    <property type="protein sequence ID" value="CRG91145.1"/>
    <property type="molecule type" value="Genomic_DNA"/>
</dbReference>
<accession>A0A0U1M6C5</accession>
<proteinExistence type="predicted"/>
<protein>
    <submittedName>
        <fullName evidence="2">Uncharacterized protein</fullName>
    </submittedName>
</protein>
<feature type="compositionally biased region" description="Low complexity" evidence="1">
    <location>
        <begin position="34"/>
        <end position="45"/>
    </location>
</feature>
<reference evidence="2 3" key="1">
    <citation type="submission" date="2015-04" db="EMBL/GenBank/DDBJ databases">
        <authorList>
            <person name="Syromyatnikov M.Y."/>
            <person name="Popov V.N."/>
        </authorList>
    </citation>
    <scope>NUCLEOTIDE SEQUENCE [LARGE SCALE GENOMIC DNA]</scope>
    <source>
        <strain evidence="2">WF-38-12</strain>
    </source>
</reference>
<sequence>MGLLRTGLIGAIGYQIGKKGNSHQEDSTPPPPQQHYYYPAGYQPQMNYTSGPQQYQQQPQPHPQNGYQQYYQPQCNQPQFNQPQYNPSQNGHSQNRSMNVEGSTPPPYVESGVPTSRRNEKSPVSGRNPYQQ</sequence>
<gene>
    <name evidence="2" type="ORF">PISL3812_08193</name>
</gene>
<evidence type="ECO:0000256" key="1">
    <source>
        <dbReference type="SAM" id="MobiDB-lite"/>
    </source>
</evidence>
<dbReference type="OrthoDB" id="10551282at2759"/>
<name>A0A0U1M6C5_TALIS</name>
<keyword evidence="3" id="KW-1185">Reference proteome</keyword>